<reference evidence="1 2" key="1">
    <citation type="submission" date="2020-02" db="EMBL/GenBank/DDBJ databases">
        <authorList>
            <person name="Ferguson B K."/>
        </authorList>
    </citation>
    <scope>NUCLEOTIDE SEQUENCE [LARGE SCALE GENOMIC DNA]</scope>
</reference>
<sequence length="214" mass="24218">MKGYSEDLRRPVQVCRKMDVSPTEGAPMAYPHPCGELWHLHWSPQNESLISTCYNSLTEEGGTHQKCGLWHLTDGVNQLKPLATLDTEDEIRRHRLQQEQTAYAEFLRGRRTHKNLGPPLFGKRADALRPYALGLVRTLQPAPRRATAELRLGRLGTLMVGRDRRFGAVGGHYETFGRAATSVYGHGGFRLRSGMVGRRYVDVRHALLRRPSVH</sequence>
<dbReference type="OrthoDB" id="196957at2759"/>
<protein>
    <submittedName>
        <fullName evidence="1">Uncharacterized protein</fullName>
    </submittedName>
</protein>
<proteinExistence type="predicted"/>
<keyword evidence="2" id="KW-1185">Reference proteome</keyword>
<gene>
    <name evidence="1" type="ORF">NTEN_LOCUS1254</name>
</gene>
<dbReference type="Proteomes" id="UP000479000">
    <property type="component" value="Unassembled WGS sequence"/>
</dbReference>
<accession>A0A6H5FXS2</accession>
<dbReference type="AlphaFoldDB" id="A0A6H5FXS2"/>
<organism evidence="1 2">
    <name type="scientific">Nesidiocoris tenuis</name>
    <dbReference type="NCBI Taxonomy" id="355587"/>
    <lineage>
        <taxon>Eukaryota</taxon>
        <taxon>Metazoa</taxon>
        <taxon>Ecdysozoa</taxon>
        <taxon>Arthropoda</taxon>
        <taxon>Hexapoda</taxon>
        <taxon>Insecta</taxon>
        <taxon>Pterygota</taxon>
        <taxon>Neoptera</taxon>
        <taxon>Paraneoptera</taxon>
        <taxon>Hemiptera</taxon>
        <taxon>Heteroptera</taxon>
        <taxon>Panheteroptera</taxon>
        <taxon>Cimicomorpha</taxon>
        <taxon>Miridae</taxon>
        <taxon>Dicyphina</taxon>
        <taxon>Nesidiocoris</taxon>
    </lineage>
</organism>
<evidence type="ECO:0000313" key="1">
    <source>
        <dbReference type="EMBL" id="CAA9994438.1"/>
    </source>
</evidence>
<name>A0A6H5FXS2_9HEMI</name>
<dbReference type="EMBL" id="CADCXU010001984">
    <property type="protein sequence ID" value="CAA9994438.1"/>
    <property type="molecule type" value="Genomic_DNA"/>
</dbReference>
<evidence type="ECO:0000313" key="2">
    <source>
        <dbReference type="Proteomes" id="UP000479000"/>
    </source>
</evidence>